<gene>
    <name evidence="2" type="ORF">PR001_g9988</name>
</gene>
<dbReference type="Proteomes" id="UP000429607">
    <property type="component" value="Unassembled WGS sequence"/>
</dbReference>
<organism evidence="2 3">
    <name type="scientific">Phytophthora rubi</name>
    <dbReference type="NCBI Taxonomy" id="129364"/>
    <lineage>
        <taxon>Eukaryota</taxon>
        <taxon>Sar</taxon>
        <taxon>Stramenopiles</taxon>
        <taxon>Oomycota</taxon>
        <taxon>Peronosporomycetes</taxon>
        <taxon>Peronosporales</taxon>
        <taxon>Peronosporaceae</taxon>
        <taxon>Phytophthora</taxon>
    </lineage>
</organism>
<evidence type="ECO:0000313" key="2">
    <source>
        <dbReference type="EMBL" id="KAE9033818.1"/>
    </source>
</evidence>
<accession>A0A6A3MS20</accession>
<feature type="region of interest" description="Disordered" evidence="1">
    <location>
        <begin position="80"/>
        <end position="101"/>
    </location>
</feature>
<evidence type="ECO:0000313" key="3">
    <source>
        <dbReference type="Proteomes" id="UP000429607"/>
    </source>
</evidence>
<protein>
    <submittedName>
        <fullName evidence="2">Uncharacterized protein</fullName>
    </submittedName>
</protein>
<reference evidence="2 3" key="1">
    <citation type="submission" date="2018-09" db="EMBL/GenBank/DDBJ databases">
        <title>Genomic investigation of the strawberry pathogen Phytophthora fragariae indicates pathogenicity is determined by transcriptional variation in three key races.</title>
        <authorList>
            <person name="Adams T.M."/>
            <person name="Armitage A.D."/>
            <person name="Sobczyk M.K."/>
            <person name="Bates H.J."/>
            <person name="Dunwell J.M."/>
            <person name="Nellist C.F."/>
            <person name="Harrison R.J."/>
        </authorList>
    </citation>
    <scope>NUCLEOTIDE SEQUENCE [LARGE SCALE GENOMIC DNA]</scope>
    <source>
        <strain evidence="2 3">SCRP249</strain>
    </source>
</reference>
<evidence type="ECO:0000256" key="1">
    <source>
        <dbReference type="SAM" id="MobiDB-lite"/>
    </source>
</evidence>
<sequence>MRTTSAYLDADSISDIGVLDMSTAGSGCDNCSSYSHPVLLSALGILVWTALDLGPRIDPSDVREMSDVRCQLLVGHKTRDPELMPVQPPECPQASISNRDV</sequence>
<dbReference type="EMBL" id="QXFV01000572">
    <property type="protein sequence ID" value="KAE9033818.1"/>
    <property type="molecule type" value="Genomic_DNA"/>
</dbReference>
<dbReference type="AlphaFoldDB" id="A0A6A3MS20"/>
<name>A0A6A3MS20_9STRA</name>
<proteinExistence type="predicted"/>
<comment type="caution">
    <text evidence="2">The sequence shown here is derived from an EMBL/GenBank/DDBJ whole genome shotgun (WGS) entry which is preliminary data.</text>
</comment>